<name>A0A366KMI8_9SPHI</name>
<gene>
    <name evidence="4" type="ORF">DRW42_25525</name>
</gene>
<dbReference type="OrthoDB" id="1312186at2"/>
<proteinExistence type="predicted"/>
<evidence type="ECO:0000313" key="4">
    <source>
        <dbReference type="EMBL" id="RBQ02708.1"/>
    </source>
</evidence>
<accession>A0A366KMI8</accession>
<dbReference type="Proteomes" id="UP000252081">
    <property type="component" value="Unassembled WGS sequence"/>
</dbReference>
<dbReference type="Gene3D" id="2.60.120.260">
    <property type="entry name" value="Galactose-binding domain-like"/>
    <property type="match status" value="1"/>
</dbReference>
<dbReference type="InterPro" id="IPR033431">
    <property type="entry name" value="DUF5126"/>
</dbReference>
<evidence type="ECO:0000259" key="2">
    <source>
        <dbReference type="Pfam" id="PF16391"/>
    </source>
</evidence>
<evidence type="ECO:0000259" key="1">
    <source>
        <dbReference type="Pfam" id="PF16323"/>
    </source>
</evidence>
<evidence type="ECO:0008006" key="6">
    <source>
        <dbReference type="Google" id="ProtNLM"/>
    </source>
</evidence>
<dbReference type="SUPFAM" id="SSF49785">
    <property type="entry name" value="Galactose-binding domain-like"/>
    <property type="match status" value="1"/>
</dbReference>
<dbReference type="EMBL" id="QNQU01000032">
    <property type="protein sequence ID" value="RBQ02708.1"/>
    <property type="molecule type" value="Genomic_DNA"/>
</dbReference>
<feature type="domain" description="DUF4959" evidence="1">
    <location>
        <begin position="29"/>
        <end position="121"/>
    </location>
</feature>
<keyword evidence="5" id="KW-1185">Reference proteome</keyword>
<feature type="domain" description="DUF5000" evidence="2">
    <location>
        <begin position="257"/>
        <end position="400"/>
    </location>
</feature>
<evidence type="ECO:0000259" key="3">
    <source>
        <dbReference type="Pfam" id="PF17166"/>
    </source>
</evidence>
<sequence length="404" mass="46692">MFKYVKQCDFVLMIYVVAFTFNSCKRIRETEQNGTPFIENIKVENLPGAGKIIFRLPKKSEYLYMLVSYPISKEKIRQIRYNLKDPLIVEGFEKSGNYQVTLNGVRKDGTISSPVTVNVHPLTPDYLAVSSTINLKPDYGGIRLYGLNRNKAQLLLHIVKFDSIIQQYTEKDLFTINSDHFDFYLGGLYSNKQTIGAYVTDNFDNRSDTFFRTLKPFKEIELDKRKFYTYPLKNDSPIGFDWYFKYLFDGNLGEPGWHTDSKKPGSLMMGTIGLGRPYTISRFVLYNRLPDIYRFQNPKEFTIWASRKKMPKDCLNWPISVTKEGDVLGDWINIGNFVFPEPPSGLPTDQINNDDREYGINGVSFKINTKLSGTRFIRLQCTQTWGKLNYVNANEITLYGSIGR</sequence>
<dbReference type="InterPro" id="IPR032164">
    <property type="entry name" value="DUF5000"/>
</dbReference>
<evidence type="ECO:0000313" key="5">
    <source>
        <dbReference type="Proteomes" id="UP000252081"/>
    </source>
</evidence>
<dbReference type="Pfam" id="PF16323">
    <property type="entry name" value="DUF4959"/>
    <property type="match status" value="1"/>
</dbReference>
<dbReference type="Pfam" id="PF17166">
    <property type="entry name" value="DUF5126"/>
    <property type="match status" value="1"/>
</dbReference>
<dbReference type="Pfam" id="PF16391">
    <property type="entry name" value="DUF5000"/>
    <property type="match status" value="1"/>
</dbReference>
<feature type="domain" description="DUF5126" evidence="3">
    <location>
        <begin position="122"/>
        <end position="224"/>
    </location>
</feature>
<dbReference type="RefSeq" id="WP_113951712.1">
    <property type="nucleotide sequence ID" value="NZ_QNQU01000032.1"/>
</dbReference>
<protein>
    <recommendedName>
        <fullName evidence="6">DUF4959 domain-containing protein</fullName>
    </recommendedName>
</protein>
<dbReference type="InterPro" id="IPR008979">
    <property type="entry name" value="Galactose-bd-like_sf"/>
</dbReference>
<dbReference type="InterPro" id="IPR032527">
    <property type="entry name" value="DUF4959"/>
</dbReference>
<comment type="caution">
    <text evidence="4">The sequence shown here is derived from an EMBL/GenBank/DDBJ whole genome shotgun (WGS) entry which is preliminary data.</text>
</comment>
<reference evidence="4 5" key="1">
    <citation type="submission" date="2018-07" db="EMBL/GenBank/DDBJ databases">
        <title>A draft genome of a endophytic bacteria, a new species of Pedobacter.</title>
        <authorList>
            <person name="Zhang Z.D."/>
            <person name="Chen Z.J."/>
        </authorList>
    </citation>
    <scope>NUCLEOTIDE SEQUENCE [LARGE SCALE GENOMIC DNA]</scope>
    <source>
        <strain evidence="4 5">RS10</strain>
    </source>
</reference>
<organism evidence="4 5">
    <name type="scientific">Pedobacter miscanthi</name>
    <dbReference type="NCBI Taxonomy" id="2259170"/>
    <lineage>
        <taxon>Bacteria</taxon>
        <taxon>Pseudomonadati</taxon>
        <taxon>Bacteroidota</taxon>
        <taxon>Sphingobacteriia</taxon>
        <taxon>Sphingobacteriales</taxon>
        <taxon>Sphingobacteriaceae</taxon>
        <taxon>Pedobacter</taxon>
    </lineage>
</organism>
<dbReference type="AlphaFoldDB" id="A0A366KMI8"/>